<evidence type="ECO:0000256" key="3">
    <source>
        <dbReference type="ARBA" id="ARBA00022989"/>
    </source>
</evidence>
<dbReference type="Pfam" id="PF13515">
    <property type="entry name" value="FUSC_2"/>
    <property type="match status" value="1"/>
</dbReference>
<dbReference type="STRING" id="215250.A0A316YKS1"/>
<feature type="compositionally biased region" description="Basic and acidic residues" evidence="5">
    <location>
        <begin position="35"/>
        <end position="44"/>
    </location>
</feature>
<organism evidence="9 10">
    <name type="scientific">Acaromyces ingoldii</name>
    <dbReference type="NCBI Taxonomy" id="215250"/>
    <lineage>
        <taxon>Eukaryota</taxon>
        <taxon>Fungi</taxon>
        <taxon>Dikarya</taxon>
        <taxon>Basidiomycota</taxon>
        <taxon>Ustilaginomycotina</taxon>
        <taxon>Exobasidiomycetes</taxon>
        <taxon>Exobasidiales</taxon>
        <taxon>Cryptobasidiaceae</taxon>
        <taxon>Acaromyces</taxon>
    </lineage>
</organism>
<feature type="compositionally biased region" description="Basic residues" evidence="5">
    <location>
        <begin position="165"/>
        <end position="181"/>
    </location>
</feature>
<feature type="domain" description="DUF2421" evidence="7">
    <location>
        <begin position="1113"/>
        <end position="1230"/>
    </location>
</feature>
<accession>A0A316YKS1</accession>
<feature type="compositionally biased region" description="Polar residues" evidence="5">
    <location>
        <begin position="234"/>
        <end position="257"/>
    </location>
</feature>
<protein>
    <submittedName>
        <fullName evidence="9">Uncharacterized protein</fullName>
    </submittedName>
</protein>
<keyword evidence="4 6" id="KW-0472">Membrane</keyword>
<dbReference type="OrthoDB" id="68611at2759"/>
<name>A0A316YKS1_9BASI</name>
<keyword evidence="3 6" id="KW-1133">Transmembrane helix</keyword>
<feature type="compositionally biased region" description="Basic and acidic residues" evidence="5">
    <location>
        <begin position="199"/>
        <end position="210"/>
    </location>
</feature>
<dbReference type="RefSeq" id="XP_025376436.1">
    <property type="nucleotide sequence ID" value="XM_025522065.1"/>
</dbReference>
<keyword evidence="10" id="KW-1185">Reference proteome</keyword>
<dbReference type="GO" id="GO:0016020">
    <property type="term" value="C:membrane"/>
    <property type="evidence" value="ECO:0007669"/>
    <property type="project" value="UniProtKB-SubCell"/>
</dbReference>
<dbReference type="InterPro" id="IPR018820">
    <property type="entry name" value="BRE4-related_DUF2421"/>
</dbReference>
<feature type="transmembrane region" description="Helical" evidence="6">
    <location>
        <begin position="425"/>
        <end position="446"/>
    </location>
</feature>
<dbReference type="EMBL" id="KZ819637">
    <property type="protein sequence ID" value="PWN89238.1"/>
    <property type="molecule type" value="Genomic_DNA"/>
</dbReference>
<feature type="transmembrane region" description="Helical" evidence="6">
    <location>
        <begin position="453"/>
        <end position="471"/>
    </location>
</feature>
<feature type="domain" description="Integral membrane bound transporter" evidence="8">
    <location>
        <begin position="895"/>
        <end position="1020"/>
    </location>
</feature>
<dbReference type="PANTHER" id="PTHR47804">
    <property type="entry name" value="60S RIBOSOMAL PROTEIN L19"/>
    <property type="match status" value="1"/>
</dbReference>
<feature type="compositionally biased region" description="Basic and acidic residues" evidence="5">
    <location>
        <begin position="71"/>
        <end position="88"/>
    </location>
</feature>
<evidence type="ECO:0000313" key="10">
    <source>
        <dbReference type="Proteomes" id="UP000245768"/>
    </source>
</evidence>
<dbReference type="PANTHER" id="PTHR47804:SF1">
    <property type="entry name" value="DUF2421 DOMAIN-CONTAINING PROTEIN"/>
    <property type="match status" value="1"/>
</dbReference>
<keyword evidence="2 6" id="KW-0812">Transmembrane</keyword>
<feature type="compositionally biased region" description="Acidic residues" evidence="5">
    <location>
        <begin position="278"/>
        <end position="295"/>
    </location>
</feature>
<evidence type="ECO:0000256" key="5">
    <source>
        <dbReference type="SAM" id="MobiDB-lite"/>
    </source>
</evidence>
<evidence type="ECO:0000259" key="8">
    <source>
        <dbReference type="Pfam" id="PF13515"/>
    </source>
</evidence>
<dbReference type="InterPro" id="IPR049453">
    <property type="entry name" value="Memb_transporter_dom"/>
</dbReference>
<feature type="compositionally biased region" description="Basic and acidic residues" evidence="5">
    <location>
        <begin position="152"/>
        <end position="161"/>
    </location>
</feature>
<evidence type="ECO:0000256" key="4">
    <source>
        <dbReference type="ARBA" id="ARBA00023136"/>
    </source>
</evidence>
<feature type="transmembrane region" description="Helical" evidence="6">
    <location>
        <begin position="332"/>
        <end position="353"/>
    </location>
</feature>
<evidence type="ECO:0000259" key="7">
    <source>
        <dbReference type="Pfam" id="PF10334"/>
    </source>
</evidence>
<evidence type="ECO:0000256" key="1">
    <source>
        <dbReference type="ARBA" id="ARBA00004141"/>
    </source>
</evidence>
<feature type="compositionally biased region" description="Gly residues" evidence="5">
    <location>
        <begin position="17"/>
        <end position="34"/>
    </location>
</feature>
<dbReference type="InParanoid" id="A0A316YKS1"/>
<proteinExistence type="predicted"/>
<feature type="transmembrane region" description="Helical" evidence="6">
    <location>
        <begin position="1004"/>
        <end position="1027"/>
    </location>
</feature>
<feature type="transmembrane region" description="Helical" evidence="6">
    <location>
        <begin position="925"/>
        <end position="944"/>
    </location>
</feature>
<dbReference type="Proteomes" id="UP000245768">
    <property type="component" value="Unassembled WGS sequence"/>
</dbReference>
<dbReference type="GeneID" id="37043981"/>
<sequence length="1315" mass="147134">MSDTERERERREREGGGRGGVGGSGGGGVGGEVGGEPHGEEQRRPRNKLWSAVKTSLQAAHALRATSAAGDPRRRTRQDDADEGRIDDEGLSTAQDGLWASSSSLPGRGGPRERRTTSKARVVSTTHIDQWQNIAHLFDEDNDGDKDDNDDDVHQGNHLEQRPGSSKRKSLPDMRKKKRQHQTPVPTTSDDVDEGAAADVEHQEGGEGESRIGSTARRKTKWKRFGLPPRTDTFETTTNNRDSINQEPESWIDSNPDTIPRREDPLAYAENQDRLLETDTDTDADSSDADNDDGSEDAKARIQSKGRWTTLQEQIQPLTDPSPLTKTIIKCVVAYFVASLFTFSPFLSSRMAMLMPNQDPESPKIVPISNLHMIATVAVYFHPGRSIGSMIEANVFALVSFSYAILLGLTSMLIAVFLHDRDFPGLSNAITVVAFVGLGVTLVGYAKVKVAKPSFNTACSLISVIIFTVIVKEGSQHLGHYSTDKIWQSTLVVVAGVVVANIVCFALWPMSATTSLQGDIQRNLQSFATLLKVLTKTFLLDDVAEFNIKSDRIKRACDDHHSSFVSLKKNLAEAKLEAPFDRRMRGKVANYVLVVDSLNRLAQHLGGLRSSCSLQHEIIVAQRMKRRSEPRTQEGKAVSIGDETKPDVDKGAFESFLGNVGPHMRSLVFTCSRTLRSLRCAFVVGRPLDSSPDGPFDGLAEDVSTALKRFQHEQTIAIKRLYTVFRRPDESLTLHPNLGLKSDEEVFLIFYFVFLLEEFSKELELLVHALDSIREDEVRIEEWSKLWWWQRLLRRFSQREKRRSKRKEAKFGMDHSYLSTISGLFRSSEATLPSIAPHQLNTAQTPPAVTARQRVNRFIWHVGQILKEPDTKFAIKAGLGCALLAAPAFIKSTRHIFTNYKGEWALISFMVVLSPTVGQSNQMSIHRIVGTWVGALAAVGAYKVFPDNNIALPIFGALFSVPCFRWIIGRPQFATSGRFVLLTYNLSCLYSYNLRKTEIEVEEIAFHRTVAVIIGVVWATILNHLVWPFEARRELAKGLSDLLFNLAFLYQRLVLSYSSPNEVTTDFKEDGPASVERRYATSMGASGSTSSGADDVEEDIEEQGKPLLMNEGTRRSEKDEIHVLELSLQLQLIKLEGLLAQTKHEPRLKGPFPVATYRKFISSCQAILDLLHTMHQVTSRSDWHDRVRKDFVVPVDEGGKRREMVGNVGLFFWLLASAFHLKMPLPPYLPPAEQARLQVLEAIRQLPVVKKRAIRGSSEYLLYFAYALSMKDLIFQLEAMGKLAQETFGVLGGSVENFERQFHQQHPAQRPDEQN</sequence>
<dbReference type="Pfam" id="PF10334">
    <property type="entry name" value="BRE4"/>
    <property type="match status" value="1"/>
</dbReference>
<feature type="transmembrane region" description="Helical" evidence="6">
    <location>
        <begin position="486"/>
        <end position="508"/>
    </location>
</feature>
<reference evidence="9 10" key="1">
    <citation type="journal article" date="2018" name="Mol. Biol. Evol.">
        <title>Broad Genomic Sampling Reveals a Smut Pathogenic Ancestry of the Fungal Clade Ustilaginomycotina.</title>
        <authorList>
            <person name="Kijpornyongpan T."/>
            <person name="Mondo S.J."/>
            <person name="Barry K."/>
            <person name="Sandor L."/>
            <person name="Lee J."/>
            <person name="Lipzen A."/>
            <person name="Pangilinan J."/>
            <person name="LaButti K."/>
            <person name="Hainaut M."/>
            <person name="Henrissat B."/>
            <person name="Grigoriev I.V."/>
            <person name="Spatafora J.W."/>
            <person name="Aime M.C."/>
        </authorList>
    </citation>
    <scope>NUCLEOTIDE SEQUENCE [LARGE SCALE GENOMIC DNA]</scope>
    <source>
        <strain evidence="9 10">MCA 4198</strain>
    </source>
</reference>
<feature type="compositionally biased region" description="Acidic residues" evidence="5">
    <location>
        <begin position="140"/>
        <end position="151"/>
    </location>
</feature>
<feature type="region of interest" description="Disordered" evidence="5">
    <location>
        <begin position="274"/>
        <end position="305"/>
    </location>
</feature>
<evidence type="ECO:0000313" key="9">
    <source>
        <dbReference type="EMBL" id="PWN89238.1"/>
    </source>
</evidence>
<dbReference type="InterPro" id="IPR052430">
    <property type="entry name" value="IVT-Associated"/>
</dbReference>
<gene>
    <name evidence="9" type="ORF">FA10DRAFT_267811</name>
</gene>
<feature type="transmembrane region" description="Helical" evidence="6">
    <location>
        <begin position="365"/>
        <end position="383"/>
    </location>
</feature>
<feature type="transmembrane region" description="Helical" evidence="6">
    <location>
        <begin position="950"/>
        <end position="968"/>
    </location>
</feature>
<feature type="transmembrane region" description="Helical" evidence="6">
    <location>
        <begin position="395"/>
        <end position="419"/>
    </location>
</feature>
<evidence type="ECO:0000256" key="6">
    <source>
        <dbReference type="SAM" id="Phobius"/>
    </source>
</evidence>
<comment type="subcellular location">
    <subcellularLocation>
        <location evidence="1">Membrane</location>
        <topology evidence="1">Multi-pass membrane protein</topology>
    </subcellularLocation>
</comment>
<feature type="compositionally biased region" description="Polar residues" evidence="5">
    <location>
        <begin position="123"/>
        <end position="133"/>
    </location>
</feature>
<feature type="compositionally biased region" description="Basic and acidic residues" evidence="5">
    <location>
        <begin position="1"/>
        <end position="16"/>
    </location>
</feature>
<evidence type="ECO:0000256" key="2">
    <source>
        <dbReference type="ARBA" id="ARBA00022692"/>
    </source>
</evidence>
<feature type="region of interest" description="Disordered" evidence="5">
    <location>
        <begin position="1"/>
        <end position="262"/>
    </location>
</feature>